<dbReference type="Proteomes" id="UP000053937">
    <property type="component" value="Unassembled WGS sequence"/>
</dbReference>
<dbReference type="EMBL" id="LMBR01000092">
    <property type="protein sequence ID" value="KUL30462.1"/>
    <property type="molecule type" value="Genomic_DNA"/>
</dbReference>
<dbReference type="OrthoDB" id="5491608at2"/>
<name>A0A117MQN1_CHLLI</name>
<dbReference type="RefSeq" id="WP_059138745.1">
    <property type="nucleotide sequence ID" value="NZ_LMBR01000092.1"/>
</dbReference>
<keyword evidence="2" id="KW-1185">Reference proteome</keyword>
<sequence>MNITTEPHQEVWHDMREPGAYEWWYFDAEDKESGVSVVLIWFSGFPFSPYYMQRYDDWKHKAGSALPLPEDHTGFSFQLYEQGSETLNFIKEGGNGLFESSREGIGLRFEKNRFFYDAHKDEYRLLIDFAFPARNRQVQAELLFQVSRRAHYSKNDTNTAETGSQHQWLLSVPKAVVGGYIEITGENGGGVRRIELRAQGYHDHNLGTMPMQEYIARWYWGRAFSERYDIIYYVIFFKNSDFQPLSFLMLHDNRDEKVSVMDSLQCRESEFSSGLFSPLHGRTLDISHERASVTISQKKVLDAGPFYLRFASNISLQIDGQNLNGISGISEFLNPVRLQSRFMRFFTRSRIWREKEPSFMYDYYNFFKSCTDWFKR</sequence>
<reference evidence="1 2" key="1">
    <citation type="submission" date="2015-10" db="EMBL/GenBank/DDBJ databases">
        <title>Draft Genome Sequence of Chlorobium limicola strain Frasassi Growing under Artificial Lighting in the Frasassi Cave System.</title>
        <authorList>
            <person name="Mansor M."/>
            <person name="Macalady J."/>
        </authorList>
    </citation>
    <scope>NUCLEOTIDE SEQUENCE [LARGE SCALE GENOMIC DNA]</scope>
    <source>
        <strain evidence="1 2">Frasassi</strain>
    </source>
</reference>
<dbReference type="CDD" id="cd21471">
    <property type="entry name" value="CrtC-like"/>
    <property type="match status" value="1"/>
</dbReference>
<gene>
    <name evidence="1" type="ORF">ASB62_04090</name>
</gene>
<organism evidence="1 2">
    <name type="scientific">Chlorobium limicola</name>
    <dbReference type="NCBI Taxonomy" id="1092"/>
    <lineage>
        <taxon>Bacteria</taxon>
        <taxon>Pseudomonadati</taxon>
        <taxon>Chlorobiota</taxon>
        <taxon>Chlorobiia</taxon>
        <taxon>Chlorobiales</taxon>
        <taxon>Chlorobiaceae</taxon>
        <taxon>Chlorobium/Pelodictyon group</taxon>
        <taxon>Chlorobium</taxon>
    </lineage>
</organism>
<comment type="caution">
    <text evidence="1">The sequence shown here is derived from an EMBL/GenBank/DDBJ whole genome shotgun (WGS) entry which is preliminary data.</text>
</comment>
<dbReference type="SUPFAM" id="SSF159245">
    <property type="entry name" value="AttH-like"/>
    <property type="match status" value="1"/>
</dbReference>
<dbReference type="AlphaFoldDB" id="A0A117MQN1"/>
<accession>A0A117MQN1</accession>
<evidence type="ECO:0000313" key="1">
    <source>
        <dbReference type="EMBL" id="KUL30462.1"/>
    </source>
</evidence>
<protein>
    <submittedName>
        <fullName evidence="1">Hydroxyneurosporene dehydrogenase</fullName>
    </submittedName>
</protein>
<proteinExistence type="predicted"/>
<evidence type="ECO:0000313" key="2">
    <source>
        <dbReference type="Proteomes" id="UP000053937"/>
    </source>
</evidence>